<dbReference type="EMBL" id="JAFEMO010000002">
    <property type="protein sequence ID" value="KAH7575765.1"/>
    <property type="molecule type" value="Genomic_DNA"/>
</dbReference>
<organism evidence="2 3">
    <name type="scientific">Xanthoceras sorbifolium</name>
    <dbReference type="NCBI Taxonomy" id="99658"/>
    <lineage>
        <taxon>Eukaryota</taxon>
        <taxon>Viridiplantae</taxon>
        <taxon>Streptophyta</taxon>
        <taxon>Embryophyta</taxon>
        <taxon>Tracheophyta</taxon>
        <taxon>Spermatophyta</taxon>
        <taxon>Magnoliopsida</taxon>
        <taxon>eudicotyledons</taxon>
        <taxon>Gunneridae</taxon>
        <taxon>Pentapetalae</taxon>
        <taxon>rosids</taxon>
        <taxon>malvids</taxon>
        <taxon>Sapindales</taxon>
        <taxon>Sapindaceae</taxon>
        <taxon>Xanthoceroideae</taxon>
        <taxon>Xanthoceras</taxon>
    </lineage>
</organism>
<keyword evidence="1" id="KW-1133">Transmembrane helix</keyword>
<keyword evidence="3" id="KW-1185">Reference proteome</keyword>
<keyword evidence="1" id="KW-0812">Transmembrane</keyword>
<evidence type="ECO:0000256" key="1">
    <source>
        <dbReference type="SAM" id="Phobius"/>
    </source>
</evidence>
<sequence length="115" mass="13137">MKLSTKLLFCTAGILLRKIVLTINFVGLVMKLSYSAIFFIYDHQNKGRKKVVLGLLGEVVFCRRSGCHHLYLFSHLCQEVSRCDVFNIIMYASPLAIVVNDLFFSSDFYCCLTII</sequence>
<gene>
    <name evidence="2" type="ORF">JRO89_XS02G0215000</name>
</gene>
<evidence type="ECO:0000313" key="3">
    <source>
        <dbReference type="Proteomes" id="UP000827721"/>
    </source>
</evidence>
<feature type="transmembrane region" description="Helical" evidence="1">
    <location>
        <begin position="20"/>
        <end position="41"/>
    </location>
</feature>
<name>A0ABQ8IGG5_9ROSI</name>
<protein>
    <submittedName>
        <fullName evidence="2">Uncharacterized protein</fullName>
    </submittedName>
</protein>
<keyword evidence="1" id="KW-0472">Membrane</keyword>
<accession>A0ABQ8IGG5</accession>
<reference evidence="2 3" key="1">
    <citation type="submission" date="2021-02" db="EMBL/GenBank/DDBJ databases">
        <title>Plant Genome Project.</title>
        <authorList>
            <person name="Zhang R.-G."/>
        </authorList>
    </citation>
    <scope>NUCLEOTIDE SEQUENCE [LARGE SCALE GENOMIC DNA]</scope>
    <source>
        <tissue evidence="2">Leaves</tissue>
    </source>
</reference>
<comment type="caution">
    <text evidence="2">The sequence shown here is derived from an EMBL/GenBank/DDBJ whole genome shotgun (WGS) entry which is preliminary data.</text>
</comment>
<dbReference type="Proteomes" id="UP000827721">
    <property type="component" value="Unassembled WGS sequence"/>
</dbReference>
<evidence type="ECO:0000313" key="2">
    <source>
        <dbReference type="EMBL" id="KAH7575765.1"/>
    </source>
</evidence>
<proteinExistence type="predicted"/>